<evidence type="ECO:0000313" key="3">
    <source>
        <dbReference type="Proteomes" id="UP000252479"/>
    </source>
</evidence>
<dbReference type="OrthoDB" id="8525200at2"/>
<dbReference type="InterPro" id="IPR007435">
    <property type="entry name" value="DUF484"/>
</dbReference>
<accession>A0A368LKX7</accession>
<sequence length="239" mass="27634">MQPDHLTAETVAEYLKDNRDFFQERPELVERLSFSHQQQGAVSLVEIQMRRQRQRIEELEEDITQLMSLAAKNDRTFHQLMDMQQQLLACDSLFQLNELMTEHTQKMGLKAHLLLLNQVDNSWHLSSETYKRFLTNHLNGKDAYLGRLNRHDRHALFGGDRFAKDELAELGSYVVLPLHHQSSSLGLLAFSSQEGGHFQPEMDTLFLRHLSSLVAFLVANFDQEMINQPVKTLNCANES</sequence>
<keyword evidence="1" id="KW-0175">Coiled coil</keyword>
<proteinExistence type="predicted"/>
<dbReference type="AlphaFoldDB" id="A0A368LKX7"/>
<reference evidence="2 3" key="1">
    <citation type="journal article" date="2017" name="Elife">
        <title>Extensive horizontal gene transfer in cheese-associated bacteria.</title>
        <authorList>
            <person name="Bonham K.S."/>
            <person name="Wolfe B.E."/>
            <person name="Dutton R.J."/>
        </authorList>
    </citation>
    <scope>NUCLEOTIDE SEQUENCE [LARGE SCALE GENOMIC DNA]</scope>
    <source>
        <strain evidence="2 3">JB196</strain>
    </source>
</reference>
<evidence type="ECO:0000256" key="1">
    <source>
        <dbReference type="SAM" id="Coils"/>
    </source>
</evidence>
<dbReference type="EMBL" id="QPGL01000001">
    <property type="protein sequence ID" value="RCS72163.1"/>
    <property type="molecule type" value="Genomic_DNA"/>
</dbReference>
<dbReference type="Proteomes" id="UP000252479">
    <property type="component" value="Unassembled WGS sequence"/>
</dbReference>
<dbReference type="GeneID" id="303187310"/>
<name>A0A368LKX7_9VIBR</name>
<evidence type="ECO:0000313" key="2">
    <source>
        <dbReference type="EMBL" id="RCS72163.1"/>
    </source>
</evidence>
<dbReference type="Pfam" id="PF04340">
    <property type="entry name" value="DUF484"/>
    <property type="match status" value="1"/>
</dbReference>
<organism evidence="2 3">
    <name type="scientific">Vibrio casei</name>
    <dbReference type="NCBI Taxonomy" id="673372"/>
    <lineage>
        <taxon>Bacteria</taxon>
        <taxon>Pseudomonadati</taxon>
        <taxon>Pseudomonadota</taxon>
        <taxon>Gammaproteobacteria</taxon>
        <taxon>Vibrionales</taxon>
        <taxon>Vibrionaceae</taxon>
        <taxon>Vibrio</taxon>
    </lineage>
</organism>
<keyword evidence="3" id="KW-1185">Reference proteome</keyword>
<comment type="caution">
    <text evidence="2">The sequence shown here is derived from an EMBL/GenBank/DDBJ whole genome shotgun (WGS) entry which is preliminary data.</text>
</comment>
<protein>
    <submittedName>
        <fullName evidence="2">DUF484 family protein</fullName>
    </submittedName>
</protein>
<dbReference type="InterPro" id="IPR029016">
    <property type="entry name" value="GAF-like_dom_sf"/>
</dbReference>
<dbReference type="RefSeq" id="WP_086959051.1">
    <property type="nucleotide sequence ID" value="NZ_AP018680.1"/>
</dbReference>
<dbReference type="PANTHER" id="PTHR38765">
    <property type="entry name" value="DUF484 DOMAIN-CONTAINING PROTEIN"/>
    <property type="match status" value="1"/>
</dbReference>
<gene>
    <name evidence="2" type="ORF">CIK83_00185</name>
</gene>
<dbReference type="Gene3D" id="3.30.450.40">
    <property type="match status" value="1"/>
</dbReference>
<feature type="coiled-coil region" evidence="1">
    <location>
        <begin position="42"/>
        <end position="76"/>
    </location>
</feature>
<dbReference type="PANTHER" id="PTHR38765:SF1">
    <property type="entry name" value="DUF484 DOMAIN-CONTAINING PROTEIN"/>
    <property type="match status" value="1"/>
</dbReference>